<dbReference type="GO" id="GO:0005930">
    <property type="term" value="C:axoneme"/>
    <property type="evidence" value="ECO:0007669"/>
    <property type="project" value="TreeGrafter"/>
</dbReference>
<protein>
    <recommendedName>
        <fullName evidence="5">Kinesin-associated protein 3</fullName>
    </recommendedName>
</protein>
<feature type="compositionally biased region" description="Polar residues" evidence="2">
    <location>
        <begin position="1242"/>
        <end position="1266"/>
    </location>
</feature>
<dbReference type="GO" id="GO:0007018">
    <property type="term" value="P:microtubule-based movement"/>
    <property type="evidence" value="ECO:0007669"/>
    <property type="project" value="TreeGrafter"/>
</dbReference>
<dbReference type="AlphaFoldDB" id="A0A7J5XFB5"/>
<comment type="caution">
    <text evidence="3">The sequence shown here is derived from an EMBL/GenBank/DDBJ whole genome shotgun (WGS) entry which is preliminary data.</text>
</comment>
<dbReference type="InterPro" id="IPR011989">
    <property type="entry name" value="ARM-like"/>
</dbReference>
<dbReference type="GO" id="GO:0044782">
    <property type="term" value="P:cilium organization"/>
    <property type="evidence" value="ECO:0007669"/>
    <property type="project" value="TreeGrafter"/>
</dbReference>
<organism evidence="3 4">
    <name type="scientific">Dissostichus mawsoni</name>
    <name type="common">Antarctic cod</name>
    <dbReference type="NCBI Taxonomy" id="36200"/>
    <lineage>
        <taxon>Eukaryota</taxon>
        <taxon>Metazoa</taxon>
        <taxon>Chordata</taxon>
        <taxon>Craniata</taxon>
        <taxon>Vertebrata</taxon>
        <taxon>Euteleostomi</taxon>
        <taxon>Actinopterygii</taxon>
        <taxon>Neopterygii</taxon>
        <taxon>Teleostei</taxon>
        <taxon>Neoteleostei</taxon>
        <taxon>Acanthomorphata</taxon>
        <taxon>Eupercaria</taxon>
        <taxon>Perciformes</taxon>
        <taxon>Notothenioidei</taxon>
        <taxon>Nototheniidae</taxon>
        <taxon>Dissostichus</taxon>
    </lineage>
</organism>
<dbReference type="Proteomes" id="UP000518266">
    <property type="component" value="Unassembled WGS sequence"/>
</dbReference>
<dbReference type="Pfam" id="PF05804">
    <property type="entry name" value="KAP"/>
    <property type="match status" value="1"/>
</dbReference>
<dbReference type="InterPro" id="IPR016024">
    <property type="entry name" value="ARM-type_fold"/>
</dbReference>
<gene>
    <name evidence="3" type="ORF">F7725_028111</name>
</gene>
<evidence type="ECO:0000256" key="1">
    <source>
        <dbReference type="PROSITE-ProRule" id="PRU00259"/>
    </source>
</evidence>
<feature type="region of interest" description="Disordered" evidence="2">
    <location>
        <begin position="1241"/>
        <end position="1274"/>
    </location>
</feature>
<dbReference type="PANTHER" id="PTHR15605">
    <property type="entry name" value="KINESIN-ASSOCIATED PROTEINS"/>
    <property type="match status" value="1"/>
</dbReference>
<sequence length="1274" mass="142969">MTNRKVKGCTLDVHPTERALIVQYEVEATVLGELGIPMVGERKECQKIIRLKSLNAHTDTSSLARKVVEECRLIHSSKLLEVEQLLFYLQNRKQSNDNQEKKHISSRELKPYEGVELDEEASINSIDEYVELLYEDIQEKIRGATLIFQLARNPDNLEELIQNEAAIGALARVLREDWKQSVDLATTIIYVFFCFSSFSQFHGLVTHFKIGALCMNIIEHELKRYDLWQDELQKKKKAYILFKSHTKFSENQNLKKEHEKSFRKYQSLLVKQEHLLRVALGLLLNLAEDTRTELKMRNKNIVHMLVKILDREDEELLLAETFAVEKLARLVPCEHEELLSTNLRLLLNLSFDTTLRSHMVQAGLLPRFSSLLADEGQRQLSMCILYHISMDDRFKSMFADTDCIPQLMKMLFDCVEKEIDVELISLCINLAANKSNARIICEGNGLKRLMKRALKLKDVLVMKMIRNLSQHNGPTKSLFLDHVGDLAAQISEEEAEEFVIESLGTLANLTIPDLDWQLVLKEFNLVPYLKDRLKPGSAEDDLILEVVIMIGTVSMDDSCASMLAKSGIIPALIELLNAQQEDDEFVCQIVYVFYQMVFHKATRDVIVKDTQAPAYLIDLMHDSNTEIRKVCDNTLDIIAEYDEEWGKKIQNEKFRWYNGQWLEMVENRPLDEAGEPFLFGEDGESFIGERDIMERPDLFYSPDGITSTDGAISPEFYTDLQDGELGQSGYMSSVSEQFVPDQPVSGYGFQPEEQFFFNYNNASRLSLEALQYTRSVSVIVSKKKVVHHALHRLKGTGVQTRTRLYCSCIHLTEAAFLHVTAGGSFCFCGLGRLRGCRLIWLRGCRLFCLHQRLHVRTCLNVLTHSFCLFLTTRIIDCYLVLRLLTSEVVETSSPLLCVVLPSSMDSTSDGADSLPTDTSRQLGLETVQADVFSGHFGQSDFCLSWSCCGLHLRLSSHLHCFCFYSKHIILDHCLRCRFYIHFLGLTLFSLKREAFFFLHGLDNFICFVGAASFSSTFPRGVSMVVTSVEASFGSTPLSIFSSFLGLNDRPSTARGEGGGGSEEVLEGEASIMAGLLGGGGRRGGGEAGAAGLTEEVSAVCEQVVLLQASCLFHHCRREQGGLESLQEDDLVNVLDMDVVGVVTVDGLLETLKLLYRNAYTSGGQVLLDVGQSDGDKSLPGDPLPHCAAVMVDLSAVDHSLDVGEAEPLLQVLQFLLILTSWHSWSIMVSLSCRPSWKPELTGSISSSSTEPKYGCTDSQHSFSAGSDTLAGGRS</sequence>
<feature type="repeat" description="ARM" evidence="1">
    <location>
        <begin position="567"/>
        <end position="607"/>
    </location>
</feature>
<dbReference type="EMBL" id="JAAKFY010000025">
    <property type="protein sequence ID" value="KAF3835553.1"/>
    <property type="molecule type" value="Genomic_DNA"/>
</dbReference>
<evidence type="ECO:0000313" key="3">
    <source>
        <dbReference type="EMBL" id="KAF3835553.1"/>
    </source>
</evidence>
<dbReference type="GO" id="GO:0019894">
    <property type="term" value="F:kinesin binding"/>
    <property type="evidence" value="ECO:0007669"/>
    <property type="project" value="InterPro"/>
</dbReference>
<dbReference type="GO" id="GO:0016939">
    <property type="term" value="C:kinesin II complex"/>
    <property type="evidence" value="ECO:0007669"/>
    <property type="project" value="TreeGrafter"/>
</dbReference>
<dbReference type="InterPro" id="IPR000225">
    <property type="entry name" value="Armadillo"/>
</dbReference>
<dbReference type="InterPro" id="IPR008658">
    <property type="entry name" value="KAP3"/>
</dbReference>
<name>A0A7J5XFB5_DISMA</name>
<reference evidence="3 4" key="1">
    <citation type="submission" date="2020-03" db="EMBL/GenBank/DDBJ databases">
        <title>Dissostichus mawsoni Genome sequencing and assembly.</title>
        <authorList>
            <person name="Park H."/>
        </authorList>
    </citation>
    <scope>NUCLEOTIDE SEQUENCE [LARGE SCALE GENOMIC DNA]</scope>
    <source>
        <strain evidence="3">DM0001</strain>
        <tissue evidence="3">Muscle</tissue>
    </source>
</reference>
<dbReference type="Gene3D" id="1.25.10.10">
    <property type="entry name" value="Leucine-rich Repeat Variant"/>
    <property type="match status" value="1"/>
</dbReference>
<evidence type="ECO:0008006" key="5">
    <source>
        <dbReference type="Google" id="ProtNLM"/>
    </source>
</evidence>
<evidence type="ECO:0000313" key="4">
    <source>
        <dbReference type="Proteomes" id="UP000518266"/>
    </source>
</evidence>
<dbReference type="SUPFAM" id="SSF48371">
    <property type="entry name" value="ARM repeat"/>
    <property type="match status" value="1"/>
</dbReference>
<dbReference type="PANTHER" id="PTHR15605:SF2">
    <property type="entry name" value="KINESIN-ASSOCIATED PROTEIN 3"/>
    <property type="match status" value="1"/>
</dbReference>
<dbReference type="SMART" id="SM00185">
    <property type="entry name" value="ARM"/>
    <property type="match status" value="3"/>
</dbReference>
<dbReference type="OrthoDB" id="10265679at2759"/>
<dbReference type="PROSITE" id="PS50176">
    <property type="entry name" value="ARM_REPEAT"/>
    <property type="match status" value="1"/>
</dbReference>
<dbReference type="SMART" id="SM01297">
    <property type="entry name" value="KAP"/>
    <property type="match status" value="1"/>
</dbReference>
<dbReference type="GO" id="GO:0035869">
    <property type="term" value="C:ciliary transition zone"/>
    <property type="evidence" value="ECO:0007669"/>
    <property type="project" value="TreeGrafter"/>
</dbReference>
<accession>A0A7J5XFB5</accession>
<keyword evidence="4" id="KW-1185">Reference proteome</keyword>
<evidence type="ECO:0000256" key="2">
    <source>
        <dbReference type="SAM" id="MobiDB-lite"/>
    </source>
</evidence>
<proteinExistence type="predicted"/>